<dbReference type="InterPro" id="IPR023214">
    <property type="entry name" value="HAD_sf"/>
</dbReference>
<dbReference type="SFLD" id="SFLDS00003">
    <property type="entry name" value="Haloacid_Dehalogenase"/>
    <property type="match status" value="1"/>
</dbReference>
<dbReference type="Gene3D" id="3.40.50.1000">
    <property type="entry name" value="HAD superfamily/HAD-like"/>
    <property type="match status" value="1"/>
</dbReference>
<proteinExistence type="predicted"/>
<evidence type="ECO:0000313" key="1">
    <source>
        <dbReference type="EMBL" id="EMB35307.1"/>
    </source>
</evidence>
<dbReference type="Pfam" id="PF08282">
    <property type="entry name" value="Hydrolase_3"/>
    <property type="match status" value="1"/>
</dbReference>
<name>A0A0E2E8D6_TREDN</name>
<dbReference type="PROSITE" id="PS01228">
    <property type="entry name" value="COF_1"/>
    <property type="match status" value="1"/>
</dbReference>
<dbReference type="InterPro" id="IPR000150">
    <property type="entry name" value="Cof"/>
</dbReference>
<dbReference type="CDD" id="cd07516">
    <property type="entry name" value="HAD_Pase"/>
    <property type="match status" value="1"/>
</dbReference>
<dbReference type="GO" id="GO:0005829">
    <property type="term" value="C:cytosol"/>
    <property type="evidence" value="ECO:0007669"/>
    <property type="project" value="TreeGrafter"/>
</dbReference>
<dbReference type="Proteomes" id="UP000011705">
    <property type="component" value="Chromosome"/>
</dbReference>
<dbReference type="Gene3D" id="3.30.1240.10">
    <property type="match status" value="1"/>
</dbReference>
<dbReference type="SUPFAM" id="SSF56784">
    <property type="entry name" value="HAD-like"/>
    <property type="match status" value="1"/>
</dbReference>
<dbReference type="HOGENOM" id="CLU_044146_3_1_12"/>
<comment type="caution">
    <text evidence="1">The sequence shown here is derived from an EMBL/GenBank/DDBJ whole genome shotgun (WGS) entry which is preliminary data.</text>
</comment>
<organism evidence="1">
    <name type="scientific">Treponema denticola H-22</name>
    <dbReference type="NCBI Taxonomy" id="999432"/>
    <lineage>
        <taxon>Bacteria</taxon>
        <taxon>Pseudomonadati</taxon>
        <taxon>Spirochaetota</taxon>
        <taxon>Spirochaetia</taxon>
        <taxon>Spirochaetales</taxon>
        <taxon>Treponemataceae</taxon>
        <taxon>Treponema</taxon>
    </lineage>
</organism>
<gene>
    <name evidence="1" type="ORF">HMPREF9726_00582</name>
</gene>
<accession>A0A0E2E8D6</accession>
<sequence length="256" mass="29331">MLFVFDLDGTLLNSKKEISESNKNAVQKLYLAGHKIVIATARPPRSIDSKIKKLEVPTDNIYYNGALVRCFDGITFSHFIEKDVFKEVFYYIKENDKSAVVSIEDNDTWFSSSDFDFKDFYSVKDGPEIITEAKLLQKNPNKILINSYSDLNYLNEKFNNICNVIETDSRRLIQIMDKNASKEKSIDEISKKYKISSNDIYCFGDDYNDIEMFKFCKNAVAMGNAINELKIIAKFVTETNDNDGVAKFLVEKGIIT</sequence>
<protein>
    <submittedName>
        <fullName evidence="1">Cof-like hydrolase</fullName>
    </submittedName>
</protein>
<dbReference type="SFLD" id="SFLDG01140">
    <property type="entry name" value="C2.B:_Phosphomannomutase_and_P"/>
    <property type="match status" value="1"/>
</dbReference>
<dbReference type="PANTHER" id="PTHR10000">
    <property type="entry name" value="PHOSPHOSERINE PHOSPHATASE"/>
    <property type="match status" value="1"/>
</dbReference>
<dbReference type="GO" id="GO:0016791">
    <property type="term" value="F:phosphatase activity"/>
    <property type="evidence" value="ECO:0007669"/>
    <property type="project" value="TreeGrafter"/>
</dbReference>
<dbReference type="AlphaFoldDB" id="A0A0E2E8D6"/>
<dbReference type="PANTHER" id="PTHR10000:SF8">
    <property type="entry name" value="HAD SUPERFAMILY HYDROLASE-LIKE, TYPE 3"/>
    <property type="match status" value="1"/>
</dbReference>
<dbReference type="EMBL" id="AGDV01000005">
    <property type="protein sequence ID" value="EMB35307.1"/>
    <property type="molecule type" value="Genomic_DNA"/>
</dbReference>
<reference evidence="1" key="1">
    <citation type="submission" date="2012-01" db="EMBL/GenBank/DDBJ databases">
        <title>The Genome Sequence of Treponema denticola H-22.</title>
        <authorList>
            <consortium name="The Broad Institute Genome Sequencing Platform"/>
            <person name="Earl A."/>
            <person name="Ward D."/>
            <person name="Feldgarden M."/>
            <person name="Gevers D."/>
            <person name="Blanton J.M."/>
            <person name="Fenno C.J."/>
            <person name="Baranova O.V."/>
            <person name="Mathney J."/>
            <person name="Dewhirst F.E."/>
            <person name="Izard J."/>
            <person name="Young S.K."/>
            <person name="Zeng Q."/>
            <person name="Gargeya S."/>
            <person name="Fitzgerald M."/>
            <person name="Haas B."/>
            <person name="Abouelleil A."/>
            <person name="Alvarado L."/>
            <person name="Arachchi H.M."/>
            <person name="Berlin A."/>
            <person name="Chapman S.B."/>
            <person name="Gearin G."/>
            <person name="Goldberg J."/>
            <person name="Griggs A."/>
            <person name="Gujja S."/>
            <person name="Hansen M."/>
            <person name="Heiman D."/>
            <person name="Howarth C."/>
            <person name="Larimer J."/>
            <person name="Lui A."/>
            <person name="MacDonald P.J.P."/>
            <person name="McCowen C."/>
            <person name="Montmayeur A."/>
            <person name="Murphy C."/>
            <person name="Neiman D."/>
            <person name="Pearson M."/>
            <person name="Priest M."/>
            <person name="Roberts A."/>
            <person name="Saif S."/>
            <person name="Shea T."/>
            <person name="Sisk P."/>
            <person name="Stolte C."/>
            <person name="Sykes S."/>
            <person name="Wortman J."/>
            <person name="Nusbaum C."/>
            <person name="Birren B."/>
        </authorList>
    </citation>
    <scope>NUCLEOTIDE SEQUENCE [LARGE SCALE GENOMIC DNA]</scope>
    <source>
        <strain evidence="1">H-22</strain>
    </source>
</reference>
<dbReference type="NCBIfam" id="TIGR01484">
    <property type="entry name" value="HAD-SF-IIB"/>
    <property type="match status" value="1"/>
</dbReference>
<dbReference type="GO" id="GO:0000287">
    <property type="term" value="F:magnesium ion binding"/>
    <property type="evidence" value="ECO:0007669"/>
    <property type="project" value="TreeGrafter"/>
</dbReference>
<dbReference type="InterPro" id="IPR036412">
    <property type="entry name" value="HAD-like_sf"/>
</dbReference>
<dbReference type="InterPro" id="IPR006379">
    <property type="entry name" value="HAD-SF_hydro_IIB"/>
</dbReference>
<dbReference type="PATRIC" id="fig|999432.5.peg.603"/>
<keyword evidence="1" id="KW-0378">Hydrolase</keyword>
<dbReference type="NCBIfam" id="TIGR00099">
    <property type="entry name" value="Cof-subfamily"/>
    <property type="match status" value="1"/>
</dbReference>